<dbReference type="AlphaFoldDB" id="A0A2P4XHM5"/>
<sequence length="43" mass="4946">MPRIWLRLELFELGLVPLPSKYAASLTLSNVKKALDALHHKFQ</sequence>
<proteinExistence type="predicted"/>
<accession>A0A2P4XHM5</accession>
<keyword evidence="2" id="KW-1185">Reference proteome</keyword>
<reference evidence="1 2" key="1">
    <citation type="journal article" date="2017" name="Genome Biol. Evol.">
        <title>Phytophthora megakarya and P. palmivora, closely related causal agents of cacao black pod rot, underwent increases in genome sizes and gene numbers by different mechanisms.</title>
        <authorList>
            <person name="Ali S.S."/>
            <person name="Shao J."/>
            <person name="Lary D.J."/>
            <person name="Kronmiller B."/>
            <person name="Shen D."/>
            <person name="Strem M.D."/>
            <person name="Amoako-Attah I."/>
            <person name="Akrofi A.Y."/>
            <person name="Begoude B.A."/>
            <person name="Ten Hoopen G.M."/>
            <person name="Coulibaly K."/>
            <person name="Kebe B.I."/>
            <person name="Melnick R.L."/>
            <person name="Guiltinan M.J."/>
            <person name="Tyler B.M."/>
            <person name="Meinhardt L.W."/>
            <person name="Bailey B.A."/>
        </authorList>
    </citation>
    <scope>NUCLEOTIDE SEQUENCE [LARGE SCALE GENOMIC DNA]</scope>
    <source>
        <strain evidence="2">sbr112.9</strain>
    </source>
</reference>
<name>A0A2P4XHM5_9STRA</name>
<dbReference type="EMBL" id="NCKW01010711">
    <property type="protein sequence ID" value="POM65034.1"/>
    <property type="molecule type" value="Genomic_DNA"/>
</dbReference>
<protein>
    <submittedName>
        <fullName evidence="1">Uncharacterized protein</fullName>
    </submittedName>
</protein>
<evidence type="ECO:0000313" key="2">
    <source>
        <dbReference type="Proteomes" id="UP000237271"/>
    </source>
</evidence>
<gene>
    <name evidence="1" type="ORF">PHPALM_19337</name>
</gene>
<dbReference type="OrthoDB" id="427777at2759"/>
<organism evidence="1 2">
    <name type="scientific">Phytophthora palmivora</name>
    <dbReference type="NCBI Taxonomy" id="4796"/>
    <lineage>
        <taxon>Eukaryota</taxon>
        <taxon>Sar</taxon>
        <taxon>Stramenopiles</taxon>
        <taxon>Oomycota</taxon>
        <taxon>Peronosporomycetes</taxon>
        <taxon>Peronosporales</taxon>
        <taxon>Peronosporaceae</taxon>
        <taxon>Phytophthora</taxon>
    </lineage>
</organism>
<dbReference type="Proteomes" id="UP000237271">
    <property type="component" value="Unassembled WGS sequence"/>
</dbReference>
<comment type="caution">
    <text evidence="1">The sequence shown here is derived from an EMBL/GenBank/DDBJ whole genome shotgun (WGS) entry which is preliminary data.</text>
</comment>
<evidence type="ECO:0000313" key="1">
    <source>
        <dbReference type="EMBL" id="POM65034.1"/>
    </source>
</evidence>
<feature type="non-terminal residue" evidence="1">
    <location>
        <position position="43"/>
    </location>
</feature>